<evidence type="ECO:0000313" key="4">
    <source>
        <dbReference type="WBParaSite" id="HNAJ_0000371401-mRNA-1"/>
    </source>
</evidence>
<accession>A0A0R3T9H5</accession>
<dbReference type="AlphaFoldDB" id="A0A0R3T9H5"/>
<keyword evidence="3" id="KW-1185">Reference proteome</keyword>
<reference evidence="2 3" key="2">
    <citation type="submission" date="2018-11" db="EMBL/GenBank/DDBJ databases">
        <authorList>
            <consortium name="Pathogen Informatics"/>
        </authorList>
    </citation>
    <scope>NUCLEOTIDE SEQUENCE [LARGE SCALE GENOMIC DNA]</scope>
</reference>
<dbReference type="WBParaSite" id="HNAJ_0000371401-mRNA-1">
    <property type="protein sequence ID" value="HNAJ_0000371401-mRNA-1"/>
    <property type="gene ID" value="HNAJ_0000371401"/>
</dbReference>
<dbReference type="Proteomes" id="UP000278807">
    <property type="component" value="Unassembled WGS sequence"/>
</dbReference>
<dbReference type="InterPro" id="IPR032406">
    <property type="entry name" value="CLZ_dom"/>
</dbReference>
<dbReference type="EMBL" id="UZAE01002264">
    <property type="protein sequence ID" value="VDN99571.1"/>
    <property type="molecule type" value="Genomic_DNA"/>
</dbReference>
<name>A0A0R3T9H5_RODNA</name>
<dbReference type="STRING" id="102285.A0A0R3T9H5"/>
<dbReference type="OrthoDB" id="6275441at2759"/>
<sequence>MRHFADFSLLKLQSAEVVNDPHELISFVSAKLTSRRPQEYSKAREKLMEASQQILRKGNILNEEILCKEKESRETVVEKMDRFDANLEQISIKLARLLGEFGSNQAKNEKKLTHLENQHFETVPLSATVRQQPFPDKKTMSPVECDRCIELH</sequence>
<proteinExistence type="predicted"/>
<evidence type="ECO:0000313" key="2">
    <source>
        <dbReference type="EMBL" id="VDN99571.1"/>
    </source>
</evidence>
<evidence type="ECO:0000313" key="3">
    <source>
        <dbReference type="Proteomes" id="UP000278807"/>
    </source>
</evidence>
<evidence type="ECO:0000259" key="1">
    <source>
        <dbReference type="Pfam" id="PF16526"/>
    </source>
</evidence>
<dbReference type="Pfam" id="PF16526">
    <property type="entry name" value="CLZ"/>
    <property type="match status" value="1"/>
</dbReference>
<reference evidence="4" key="1">
    <citation type="submission" date="2017-02" db="UniProtKB">
        <authorList>
            <consortium name="WormBaseParasite"/>
        </authorList>
    </citation>
    <scope>IDENTIFICATION</scope>
</reference>
<protein>
    <submittedName>
        <fullName evidence="4">CLZ domain-containing protein</fullName>
    </submittedName>
</protein>
<feature type="domain" description="Cyclic nucleotide-gated channel C-terminal leucine zipper" evidence="1">
    <location>
        <begin position="47"/>
        <end position="118"/>
    </location>
</feature>
<gene>
    <name evidence="2" type="ORF">HNAJ_LOCUS3712</name>
</gene>
<dbReference type="Gene3D" id="1.20.5.300">
    <property type="match status" value="1"/>
</dbReference>
<organism evidence="4">
    <name type="scientific">Rodentolepis nana</name>
    <name type="common">Dwarf tapeworm</name>
    <name type="synonym">Hymenolepis nana</name>
    <dbReference type="NCBI Taxonomy" id="102285"/>
    <lineage>
        <taxon>Eukaryota</taxon>
        <taxon>Metazoa</taxon>
        <taxon>Spiralia</taxon>
        <taxon>Lophotrochozoa</taxon>
        <taxon>Platyhelminthes</taxon>
        <taxon>Cestoda</taxon>
        <taxon>Eucestoda</taxon>
        <taxon>Cyclophyllidea</taxon>
        <taxon>Hymenolepididae</taxon>
        <taxon>Rodentolepis</taxon>
    </lineage>
</organism>